<keyword evidence="1" id="KW-1133">Transmembrane helix</keyword>
<comment type="caution">
    <text evidence="2">The sequence shown here is derived from an EMBL/GenBank/DDBJ whole genome shotgun (WGS) entry which is preliminary data.</text>
</comment>
<keyword evidence="1" id="KW-0812">Transmembrane</keyword>
<dbReference type="PATRIC" id="fig|1233171.3.peg.2784"/>
<dbReference type="GeneID" id="67473731"/>
<feature type="transmembrane region" description="Helical" evidence="1">
    <location>
        <begin position="157"/>
        <end position="181"/>
    </location>
</feature>
<feature type="transmembrane region" description="Helical" evidence="1">
    <location>
        <begin position="450"/>
        <end position="467"/>
    </location>
</feature>
<dbReference type="AlphaFoldDB" id="T4VT50"/>
<feature type="transmembrane region" description="Helical" evidence="1">
    <location>
        <begin position="425"/>
        <end position="444"/>
    </location>
</feature>
<feature type="transmembrane region" description="Helical" evidence="1">
    <location>
        <begin position="129"/>
        <end position="151"/>
    </location>
</feature>
<feature type="transmembrane region" description="Helical" evidence="1">
    <location>
        <begin position="217"/>
        <end position="237"/>
    </location>
</feature>
<feature type="transmembrane region" description="Helical" evidence="1">
    <location>
        <begin position="9"/>
        <end position="27"/>
    </location>
</feature>
<name>T4VT50_PARBF</name>
<protein>
    <submittedName>
        <fullName evidence="2">Putative membrane protein</fullName>
    </submittedName>
</protein>
<evidence type="ECO:0000313" key="3">
    <source>
        <dbReference type="Proteomes" id="UP000015688"/>
    </source>
</evidence>
<evidence type="ECO:0000313" key="2">
    <source>
        <dbReference type="EMBL" id="EQK43951.1"/>
    </source>
</evidence>
<proteinExistence type="predicted"/>
<dbReference type="InterPro" id="IPR049504">
    <property type="entry name" value="O-antigen_lig"/>
</dbReference>
<feature type="transmembrane region" description="Helical" evidence="1">
    <location>
        <begin position="69"/>
        <end position="88"/>
    </location>
</feature>
<dbReference type="Proteomes" id="UP000015688">
    <property type="component" value="Unassembled WGS sequence"/>
</dbReference>
<dbReference type="Pfam" id="PF13425">
    <property type="entry name" value="O-antigen_lig"/>
    <property type="match status" value="1"/>
</dbReference>
<dbReference type="EMBL" id="AVNC01000015">
    <property type="protein sequence ID" value="EQK43951.1"/>
    <property type="molecule type" value="Genomic_DNA"/>
</dbReference>
<sequence length="481" mass="54822">MLRFFDIRIIYAFIFLQPVLDLITSMMSRSMTLPLTVGIISRSLFMGYMFIYGLFVYRPKETLYKIFRAIFIITFIYLVIFIGFNFATKEIRFVITEAKGVVKLFYFPIVLMGLFIYNKQNKIKISNKFLTYILIMYTGVIFIATITGTYYRSYNDYLYGAGSIGWFFAANEIGSVIAILIPFTIVNFIQNKFNIVNLMSILLCIFVSLYIGTKVPFLGFVGSIGLVFIYSVIQCIINRNVKTPNSINYKKVVVSLVGMGLAFCIIFYKSPVYQNIEFNYGPIIHQYIEKFTSKNKSIEKTNNESSQEVLVEDEPEEVIPEGNPHVTESGLDALLSNRDAFAQEVKTRFKNGTITEKLIGIGHVIINIQGEMHTDKTIELDFQDIFYRHGIIGSSLYFAPFLIIMGIIIRGLIINIKNLKDIDTFVCIVSLLLGLGIASFAGHVLTAPGVSIYIIIPMIMLYNKVYYGDDKNEYFNNNANL</sequence>
<feature type="transmembrane region" description="Helical" evidence="1">
    <location>
        <begin position="249"/>
        <end position="268"/>
    </location>
</feature>
<feature type="transmembrane region" description="Helical" evidence="1">
    <location>
        <begin position="39"/>
        <end position="57"/>
    </location>
</feature>
<organism evidence="2 3">
    <name type="scientific">Paraclostridium bifermentans ATCC 638 = DSM 14991</name>
    <dbReference type="NCBI Taxonomy" id="1233171"/>
    <lineage>
        <taxon>Bacteria</taxon>
        <taxon>Bacillati</taxon>
        <taxon>Bacillota</taxon>
        <taxon>Clostridia</taxon>
        <taxon>Peptostreptococcales</taxon>
        <taxon>Peptostreptococcaceae</taxon>
        <taxon>Paraclostridium</taxon>
    </lineage>
</organism>
<gene>
    <name evidence="2" type="ORF">C672_2895</name>
</gene>
<accession>T4VT50</accession>
<dbReference type="RefSeq" id="WP_021433941.1">
    <property type="nucleotide sequence ID" value="NZ_AVNC01000015.1"/>
</dbReference>
<feature type="transmembrane region" description="Helical" evidence="1">
    <location>
        <begin position="391"/>
        <end position="413"/>
    </location>
</feature>
<evidence type="ECO:0000256" key="1">
    <source>
        <dbReference type="SAM" id="Phobius"/>
    </source>
</evidence>
<feature type="transmembrane region" description="Helical" evidence="1">
    <location>
        <begin position="193"/>
        <end position="211"/>
    </location>
</feature>
<feature type="transmembrane region" description="Helical" evidence="1">
    <location>
        <begin position="100"/>
        <end position="117"/>
    </location>
</feature>
<reference evidence="2 3" key="1">
    <citation type="submission" date="2013-06" db="EMBL/GenBank/DDBJ databases">
        <authorList>
            <person name="Walk S."/>
            <person name="Aronoff D."/>
            <person name="Young V.Y."/>
            <person name="Marsh J."/>
            <person name="Harrison L."/>
            <person name="Daugherty S.C."/>
            <person name="Shefchek K.A."/>
            <person name="Hine E.E."/>
            <person name="Tallon L.J."/>
            <person name="Sadzewicz L.K."/>
            <person name="Rasko D.A."/>
        </authorList>
    </citation>
    <scope>NUCLEOTIDE SEQUENCE [LARGE SCALE GENOMIC DNA]</scope>
    <source>
        <strain evidence="2 3">ATCC 638</strain>
    </source>
</reference>
<keyword evidence="1" id="KW-0472">Membrane</keyword>